<sequence length="513" mass="60174">MKDNQTQKYYWGIGLENETYMQFEQSLIVSGEFIQEKIGFEKYSIDYRKCYKPESLTPVLKKAFDINENYTVSRMMNSHSLEKLDINYQHKTLSPIKPLMDTETGEVIAQPIENPDYLGKSIMELFLEDQPYNIQSMITQRNKTMGSVHFDGDSIEFVTKYFENRTIADSCKELKATKKLFLDKINESAVLDGKLSFPDYNNGLNMFMTNQENLVLFNNGTYHFHITLPSLTEDSRIVDYNEFNKTHSNAIYMLQWFEPFFIATLGSPDIMGVISDKYSLDKKFTLGSMRNAMSRYIGVGTYNTAMPKGKILTYKVDDFRKLLKFEKEENIWWRDQIEADMEYEMLSELGLDFNQEKMYQSGFEFRSFDEFPAEYLNDVLFSIILICEHSLNLPDVQWGHDSKAWNNLVFKTLKMGYLTEINEEEKKEVLDLLQILNPSDSNYETLKSEFEAIIMLDEFFFKILAVLHDKYKDNNVCLDAMYGQKTSSPPKWDNFNKYQTERHLKQIGSFCDN</sequence>
<keyword evidence="2" id="KW-1185">Reference proteome</keyword>
<accession>A0A502F786</accession>
<proteinExistence type="predicted"/>
<dbReference type="Proteomes" id="UP000319700">
    <property type="component" value="Unassembled WGS sequence"/>
</dbReference>
<dbReference type="OrthoDB" id="1293304at2"/>
<evidence type="ECO:0000313" key="2">
    <source>
        <dbReference type="Proteomes" id="UP000319700"/>
    </source>
</evidence>
<gene>
    <name evidence="1" type="ORF">EAH81_00965</name>
</gene>
<name>A0A502F786_9FLAO</name>
<comment type="caution">
    <text evidence="1">The sequence shown here is derived from an EMBL/GenBank/DDBJ whole genome shotgun (WGS) entry which is preliminary data.</text>
</comment>
<reference evidence="1 2" key="1">
    <citation type="journal article" date="2019" name="Environ. Microbiol.">
        <title>Species interactions and distinct microbial communities in high Arctic permafrost affected cryosols are associated with the CH4 and CO2 gas fluxes.</title>
        <authorList>
            <person name="Altshuler I."/>
            <person name="Hamel J."/>
            <person name="Turney S."/>
            <person name="Magnuson E."/>
            <person name="Levesque R."/>
            <person name="Greer C."/>
            <person name="Whyte L.G."/>
        </authorList>
    </citation>
    <scope>NUCLEOTIDE SEQUENCE [LARGE SCALE GENOMIC DNA]</scope>
    <source>
        <strain evidence="1 2">42</strain>
    </source>
</reference>
<dbReference type="AlphaFoldDB" id="A0A502F786"/>
<organism evidence="1 2">
    <name type="scientific">Flavobacterium pectinovorum</name>
    <dbReference type="NCBI Taxonomy" id="29533"/>
    <lineage>
        <taxon>Bacteria</taxon>
        <taxon>Pseudomonadati</taxon>
        <taxon>Bacteroidota</taxon>
        <taxon>Flavobacteriia</taxon>
        <taxon>Flavobacteriales</taxon>
        <taxon>Flavobacteriaceae</taxon>
        <taxon>Flavobacterium</taxon>
    </lineage>
</organism>
<evidence type="ECO:0000313" key="1">
    <source>
        <dbReference type="EMBL" id="TPG45206.1"/>
    </source>
</evidence>
<dbReference type="EMBL" id="RCZH01000001">
    <property type="protein sequence ID" value="TPG45206.1"/>
    <property type="molecule type" value="Genomic_DNA"/>
</dbReference>
<protein>
    <submittedName>
        <fullName evidence="1">Uncharacterized protein</fullName>
    </submittedName>
</protein>
<dbReference type="RefSeq" id="WP_140502728.1">
    <property type="nucleotide sequence ID" value="NZ_RCZH01000001.1"/>
</dbReference>